<comment type="similarity">
    <text evidence="2">Belongs to the FlgN family.</text>
</comment>
<evidence type="ECO:0000313" key="9">
    <source>
        <dbReference type="Proteomes" id="UP000501237"/>
    </source>
</evidence>
<feature type="coiled-coil region" evidence="4">
    <location>
        <begin position="7"/>
        <end position="34"/>
    </location>
</feature>
<evidence type="ECO:0000313" key="7">
    <source>
        <dbReference type="EMBL" id="MWK54469.1"/>
    </source>
</evidence>
<protein>
    <submittedName>
        <fullName evidence="7">Flagellar protein FlgN</fullName>
    </submittedName>
</protein>
<proteinExistence type="inferred from homology"/>
<dbReference type="RefSeq" id="WP_044408259.1">
    <property type="nucleotide sequence ID" value="NZ_AP022642.1"/>
</dbReference>
<dbReference type="Pfam" id="PF05130">
    <property type="entry name" value="FlgN"/>
    <property type="match status" value="1"/>
</dbReference>
<evidence type="ECO:0000256" key="4">
    <source>
        <dbReference type="SAM" id="Coils"/>
    </source>
</evidence>
<evidence type="ECO:0000256" key="2">
    <source>
        <dbReference type="ARBA" id="ARBA00007703"/>
    </source>
</evidence>
<keyword evidence="7" id="KW-0966">Cell projection</keyword>
<dbReference type="GeneID" id="57398891"/>
<evidence type="ECO:0000256" key="3">
    <source>
        <dbReference type="ARBA" id="ARBA00022795"/>
    </source>
</evidence>
<comment type="function">
    <text evidence="1">Required for the efficient initiation of filament assembly.</text>
</comment>
<dbReference type="EMBL" id="AP022642">
    <property type="protein sequence ID" value="BCA29696.1"/>
    <property type="molecule type" value="Genomic_DNA"/>
</dbReference>
<keyword evidence="4" id="KW-0175">Coiled coil</keyword>
<feature type="region of interest" description="Disordered" evidence="5">
    <location>
        <begin position="136"/>
        <end position="155"/>
    </location>
</feature>
<dbReference type="Proteomes" id="UP000501237">
    <property type="component" value="Chromosome"/>
</dbReference>
<evidence type="ECO:0000313" key="8">
    <source>
        <dbReference type="Proteomes" id="UP000461288"/>
    </source>
</evidence>
<reference evidence="6 9" key="2">
    <citation type="journal article" date="2020" name="Microbiol. Resour. Announc.">
        <title>Complete genome sequence of Pseudomonas otitidis strain MrB4, isolated from Lake Biwa in Japan.</title>
        <authorList>
            <person name="Miyazaki K."/>
            <person name="Hase E."/>
            <person name="Maruya T."/>
        </authorList>
    </citation>
    <scope>NUCLEOTIDE SEQUENCE [LARGE SCALE GENOMIC DNA]</scope>
    <source>
        <strain evidence="6 9">MrB4</strain>
    </source>
</reference>
<dbReference type="EMBL" id="WTFN01000001">
    <property type="protein sequence ID" value="MWK54469.1"/>
    <property type="molecule type" value="Genomic_DNA"/>
</dbReference>
<dbReference type="Gene3D" id="1.20.58.300">
    <property type="entry name" value="FlgN-like"/>
    <property type="match status" value="1"/>
</dbReference>
<name>A0A679GF75_9GAMM</name>
<sequence>MHDTELLDLLNHDIDHAQRLLELIDNEFKALTERDLPQLEQILSDKQPLLALLDQHGRLRADALQALGLSVDRAGLAALAERSPVGADLLARSATLSDVLEQCQAGNLRNGRLIRASQTSVDNTLAILRGQETPSLYDSRGGAAKIPRQRPLSQA</sequence>
<dbReference type="SUPFAM" id="SSF140566">
    <property type="entry name" value="FlgN-like"/>
    <property type="match status" value="1"/>
</dbReference>
<evidence type="ECO:0000313" key="6">
    <source>
        <dbReference type="EMBL" id="BCA29696.1"/>
    </source>
</evidence>
<gene>
    <name evidence="7" type="ORF">GO594_00610</name>
    <name evidence="6" type="ORF">PtoMrB4_36730</name>
</gene>
<organism evidence="6 9">
    <name type="scientific">Metapseudomonas otitidis</name>
    <dbReference type="NCBI Taxonomy" id="319939"/>
    <lineage>
        <taxon>Bacteria</taxon>
        <taxon>Pseudomonadati</taxon>
        <taxon>Pseudomonadota</taxon>
        <taxon>Gammaproteobacteria</taxon>
        <taxon>Pseudomonadales</taxon>
        <taxon>Pseudomonadaceae</taxon>
        <taxon>Metapseudomonas</taxon>
    </lineage>
</organism>
<keyword evidence="3" id="KW-1005">Bacterial flagellum biogenesis</keyword>
<dbReference type="Proteomes" id="UP000461288">
    <property type="component" value="Unassembled WGS sequence"/>
</dbReference>
<evidence type="ECO:0000256" key="5">
    <source>
        <dbReference type="SAM" id="MobiDB-lite"/>
    </source>
</evidence>
<keyword evidence="7" id="KW-0282">Flagellum</keyword>
<dbReference type="KEGG" id="poj:PtoMrB4_36730"/>
<dbReference type="AlphaFoldDB" id="A0A679GF75"/>
<reference evidence="7 8" key="1">
    <citation type="submission" date="2019-12" db="EMBL/GenBank/DDBJ databases">
        <title>Draft genome sequence of Pseudomonas otitidis recovered from a chicken carcass.</title>
        <authorList>
            <person name="Vieira T.R."/>
            <person name="Oliviera E.F.C."/>
            <person name="Silva N.M.V."/>
            <person name="Sambrano G.E."/>
            <person name="Cibulski S.P."/>
            <person name="Cardoso M.R.I."/>
        </authorList>
    </citation>
    <scope>NUCLEOTIDE SEQUENCE [LARGE SCALE GENOMIC DNA]</scope>
    <source>
        <strain evidence="7 8">25_K</strain>
    </source>
</reference>
<dbReference type="InterPro" id="IPR036679">
    <property type="entry name" value="FlgN-like_sf"/>
</dbReference>
<evidence type="ECO:0000256" key="1">
    <source>
        <dbReference type="ARBA" id="ARBA00002397"/>
    </source>
</evidence>
<dbReference type="InterPro" id="IPR007809">
    <property type="entry name" value="FlgN-like"/>
</dbReference>
<keyword evidence="7" id="KW-0969">Cilium</keyword>
<dbReference type="GO" id="GO:0044780">
    <property type="term" value="P:bacterial-type flagellum assembly"/>
    <property type="evidence" value="ECO:0007669"/>
    <property type="project" value="InterPro"/>
</dbReference>
<accession>A0A679GF75</accession>